<comment type="caution">
    <text evidence="3">The sequence shown here is derived from an EMBL/GenBank/DDBJ whole genome shotgun (WGS) entry which is preliminary data.</text>
</comment>
<sequence>MTQAYDIEVVVFDVLGTMVDQPGGLRAAIRDAVPAADETTLDRLLALWLEHVEHEQRRIEDGERAYADSAALDREAAERVAERTGLTDPAAVRHLATAGQRLDAWEDSRTGLARLARRFPVLGLTHASRATLLRLNAHTGLRWHQALSAEDARAFKPAKEVYQLALDTAGCPPERLLMVAAHAWDLRGAQAVGMRTAYVQRPGGDPPGTADTFDWHTDSLNDLATELTSAA</sequence>
<dbReference type="EMBL" id="JANUGQ010000001">
    <property type="protein sequence ID" value="MCS0634120.1"/>
    <property type="molecule type" value="Genomic_DNA"/>
</dbReference>
<dbReference type="SUPFAM" id="SSF56784">
    <property type="entry name" value="HAD-like"/>
    <property type="match status" value="1"/>
</dbReference>
<dbReference type="Pfam" id="PF00702">
    <property type="entry name" value="Hydrolase"/>
    <property type="match status" value="1"/>
</dbReference>
<dbReference type="Gene3D" id="1.10.150.240">
    <property type="entry name" value="Putative phosphatase, domain 2"/>
    <property type="match status" value="1"/>
</dbReference>
<dbReference type="RefSeq" id="WP_258784656.1">
    <property type="nucleotide sequence ID" value="NZ_JANUGQ010000001.1"/>
</dbReference>
<dbReference type="NCBIfam" id="TIGR01428">
    <property type="entry name" value="HAD_type_II"/>
    <property type="match status" value="1"/>
</dbReference>
<dbReference type="InterPro" id="IPR023214">
    <property type="entry name" value="HAD_sf"/>
</dbReference>
<dbReference type="InterPro" id="IPR023198">
    <property type="entry name" value="PGP-like_dom2"/>
</dbReference>
<accession>A0ABT2C9R3</accession>
<name>A0ABT2C9R3_9ACTN</name>
<gene>
    <name evidence="3" type="ORF">NX801_00255</name>
</gene>
<evidence type="ECO:0000256" key="2">
    <source>
        <dbReference type="ARBA" id="ARBA00022801"/>
    </source>
</evidence>
<dbReference type="InterPro" id="IPR051540">
    <property type="entry name" value="S-2-haloacid_dehalogenase"/>
</dbReference>
<keyword evidence="4" id="KW-1185">Reference proteome</keyword>
<dbReference type="PANTHER" id="PTHR43316:SF3">
    <property type="entry name" value="HALOACID DEHALOGENASE, TYPE II (AFU_ORTHOLOGUE AFUA_2G07750)-RELATED"/>
    <property type="match status" value="1"/>
</dbReference>
<dbReference type="PANTHER" id="PTHR43316">
    <property type="entry name" value="HYDROLASE, HALOACID DELAHOGENASE-RELATED"/>
    <property type="match status" value="1"/>
</dbReference>
<dbReference type="SFLD" id="SFLDS00003">
    <property type="entry name" value="Haloacid_Dehalogenase"/>
    <property type="match status" value="1"/>
</dbReference>
<dbReference type="NCBIfam" id="TIGR01493">
    <property type="entry name" value="HAD-SF-IA-v2"/>
    <property type="match status" value="1"/>
</dbReference>
<keyword evidence="2" id="KW-0378">Hydrolase</keyword>
<protein>
    <submittedName>
        <fullName evidence="3">Haloacid dehalogenase type II</fullName>
    </submittedName>
</protein>
<evidence type="ECO:0000256" key="1">
    <source>
        <dbReference type="ARBA" id="ARBA00008106"/>
    </source>
</evidence>
<evidence type="ECO:0000313" key="3">
    <source>
        <dbReference type="EMBL" id="MCS0634120.1"/>
    </source>
</evidence>
<dbReference type="InterPro" id="IPR006328">
    <property type="entry name" value="2-HAD"/>
</dbReference>
<reference evidence="3" key="1">
    <citation type="submission" date="2022-08" db="EMBL/GenBank/DDBJ databases">
        <authorList>
            <person name="Somphong A."/>
            <person name="Phongsopitanun W."/>
        </authorList>
    </citation>
    <scope>NUCLEOTIDE SEQUENCE</scope>
    <source>
        <strain evidence="3">LP05-1</strain>
    </source>
</reference>
<proteinExistence type="inferred from homology"/>
<comment type="similarity">
    <text evidence="1">Belongs to the HAD-like hydrolase superfamily. S-2-haloalkanoic acid dehalogenase family.</text>
</comment>
<dbReference type="InterPro" id="IPR036412">
    <property type="entry name" value="HAD-like_sf"/>
</dbReference>
<evidence type="ECO:0000313" key="4">
    <source>
        <dbReference type="Proteomes" id="UP001431313"/>
    </source>
</evidence>
<dbReference type="Gene3D" id="3.40.50.1000">
    <property type="entry name" value="HAD superfamily/HAD-like"/>
    <property type="match status" value="1"/>
</dbReference>
<dbReference type="SFLD" id="SFLDG01129">
    <property type="entry name" value="C1.5:_HAD__Beta-PGM__Phosphata"/>
    <property type="match status" value="1"/>
</dbReference>
<dbReference type="Proteomes" id="UP001431313">
    <property type="component" value="Unassembled WGS sequence"/>
</dbReference>
<organism evidence="3 4">
    <name type="scientific">Streptomyces pyxinae</name>
    <dbReference type="NCBI Taxonomy" id="2970734"/>
    <lineage>
        <taxon>Bacteria</taxon>
        <taxon>Bacillati</taxon>
        <taxon>Actinomycetota</taxon>
        <taxon>Actinomycetes</taxon>
        <taxon>Kitasatosporales</taxon>
        <taxon>Streptomycetaceae</taxon>
        <taxon>Streptomyces</taxon>
    </lineage>
</organism>
<dbReference type="InterPro" id="IPR006439">
    <property type="entry name" value="HAD-SF_hydro_IA"/>
</dbReference>